<feature type="transmembrane region" description="Helical" evidence="1">
    <location>
        <begin position="37"/>
        <end position="57"/>
    </location>
</feature>
<dbReference type="PANTHER" id="PTHR34300:SF2">
    <property type="entry name" value="QUEUOSINE PRECURSOR TRANSPORTER-RELATED"/>
    <property type="match status" value="1"/>
</dbReference>
<name>A0A1H4BNA9_9BACT</name>
<dbReference type="PANTHER" id="PTHR34300">
    <property type="entry name" value="QUEUOSINE PRECURSOR TRANSPORTER-RELATED"/>
    <property type="match status" value="1"/>
</dbReference>
<evidence type="ECO:0000313" key="2">
    <source>
        <dbReference type="EMBL" id="SEA49606.1"/>
    </source>
</evidence>
<keyword evidence="1" id="KW-0472">Membrane</keyword>
<feature type="transmembrane region" description="Helical" evidence="1">
    <location>
        <begin position="12"/>
        <end position="31"/>
    </location>
</feature>
<proteinExistence type="predicted"/>
<dbReference type="Pfam" id="PF02592">
    <property type="entry name" value="Vut_1"/>
    <property type="match status" value="1"/>
</dbReference>
<keyword evidence="1" id="KW-1133">Transmembrane helix</keyword>
<keyword evidence="1" id="KW-0812">Transmembrane</keyword>
<dbReference type="STRING" id="37625.SAMN05660420_02295"/>
<dbReference type="RefSeq" id="WP_175498367.1">
    <property type="nucleotide sequence ID" value="NZ_FNQN01000006.1"/>
</dbReference>
<dbReference type="AlphaFoldDB" id="A0A1H4BNA9"/>
<protein>
    <recommendedName>
        <fullName evidence="4">Queuosine precursor transporter</fullName>
    </recommendedName>
</protein>
<sequence>MKTWLLSFTQSNFIKADLISVAFYLGSIVIGNMMVHSLGLVTVLGMTFPAGAVAVGLTFSARDIVQERYGTFGCWGWMLAASLITLAFNQQLALASGCAFVISELSDWYIFTKSRGGLKQRLVLSNLVSTPLDSLVFVLLAFGPVWPAIWGQTIIKICSSLLILPLLRSGTTNHDRISPQRRKALNSA</sequence>
<reference evidence="2 3" key="1">
    <citation type="submission" date="2016-10" db="EMBL/GenBank/DDBJ databases">
        <authorList>
            <person name="de Groot N.N."/>
        </authorList>
    </citation>
    <scope>NUCLEOTIDE SEQUENCE [LARGE SCALE GENOMIC DNA]</scope>
    <source>
        <strain evidence="2 3">DSM 7343</strain>
    </source>
</reference>
<evidence type="ECO:0008006" key="4">
    <source>
        <dbReference type="Google" id="ProtNLM"/>
    </source>
</evidence>
<feature type="transmembrane region" description="Helical" evidence="1">
    <location>
        <begin position="123"/>
        <end position="143"/>
    </location>
</feature>
<organism evidence="2 3">
    <name type="scientific">Desulfuromusa kysingii</name>
    <dbReference type="NCBI Taxonomy" id="37625"/>
    <lineage>
        <taxon>Bacteria</taxon>
        <taxon>Pseudomonadati</taxon>
        <taxon>Thermodesulfobacteriota</taxon>
        <taxon>Desulfuromonadia</taxon>
        <taxon>Desulfuromonadales</taxon>
        <taxon>Geopsychrobacteraceae</taxon>
        <taxon>Desulfuromusa</taxon>
    </lineage>
</organism>
<evidence type="ECO:0000313" key="3">
    <source>
        <dbReference type="Proteomes" id="UP000199409"/>
    </source>
</evidence>
<feature type="transmembrane region" description="Helical" evidence="1">
    <location>
        <begin position="149"/>
        <end position="167"/>
    </location>
</feature>
<evidence type="ECO:0000256" key="1">
    <source>
        <dbReference type="SAM" id="Phobius"/>
    </source>
</evidence>
<dbReference type="InterPro" id="IPR003744">
    <property type="entry name" value="YhhQ"/>
</dbReference>
<keyword evidence="3" id="KW-1185">Reference proteome</keyword>
<gene>
    <name evidence="2" type="ORF">SAMN05660420_02295</name>
</gene>
<accession>A0A1H4BNA9</accession>
<dbReference type="Proteomes" id="UP000199409">
    <property type="component" value="Unassembled WGS sequence"/>
</dbReference>
<dbReference type="EMBL" id="FNQN01000006">
    <property type="protein sequence ID" value="SEA49606.1"/>
    <property type="molecule type" value="Genomic_DNA"/>
</dbReference>